<dbReference type="SUPFAM" id="SSF49785">
    <property type="entry name" value="Galactose-binding domain-like"/>
    <property type="match status" value="1"/>
</dbReference>
<dbReference type="PANTHER" id="PTHR24421">
    <property type="entry name" value="NITRATE/NITRITE SENSOR PROTEIN NARX-RELATED"/>
    <property type="match status" value="1"/>
</dbReference>
<dbReference type="InterPro" id="IPR036890">
    <property type="entry name" value="HATPase_C_sf"/>
</dbReference>
<dbReference type="GO" id="GO:0000160">
    <property type="term" value="P:phosphorelay signal transduction system"/>
    <property type="evidence" value="ECO:0007669"/>
    <property type="project" value="UniProtKB-KW"/>
</dbReference>
<dbReference type="SUPFAM" id="SSF55874">
    <property type="entry name" value="ATPase domain of HSP90 chaperone/DNA topoisomerase II/histidine kinase"/>
    <property type="match status" value="1"/>
</dbReference>
<keyword evidence="5" id="KW-0732">Signal</keyword>
<keyword evidence="1" id="KW-0808">Transferase</keyword>
<reference evidence="7 8" key="1">
    <citation type="submission" date="2020-08" db="EMBL/GenBank/DDBJ databases">
        <title>Genome sequence of Thermomonas carbonis KCTC 42013T.</title>
        <authorList>
            <person name="Hyun D.-W."/>
            <person name="Bae J.-W."/>
        </authorList>
    </citation>
    <scope>NUCLEOTIDE SEQUENCE [LARGE SCALE GENOMIC DNA]</scope>
    <source>
        <strain evidence="7 8">KCTC 42013</strain>
    </source>
</reference>
<dbReference type="Proteomes" id="UP000515804">
    <property type="component" value="Chromosome"/>
</dbReference>
<gene>
    <name evidence="7" type="ORF">H9L16_06035</name>
</gene>
<evidence type="ECO:0000256" key="4">
    <source>
        <dbReference type="SAM" id="Phobius"/>
    </source>
</evidence>
<dbReference type="GO" id="GO:0016301">
    <property type="term" value="F:kinase activity"/>
    <property type="evidence" value="ECO:0007669"/>
    <property type="project" value="UniProtKB-KW"/>
</dbReference>
<feature type="transmembrane region" description="Helical" evidence="4">
    <location>
        <begin position="180"/>
        <end position="201"/>
    </location>
</feature>
<feature type="chain" id="PRO_5028904340" description="Histidine kinase domain-containing protein" evidence="5">
    <location>
        <begin position="22"/>
        <end position="612"/>
    </location>
</feature>
<dbReference type="Gene3D" id="3.30.565.10">
    <property type="entry name" value="Histidine kinase-like ATPase, C-terminal domain"/>
    <property type="match status" value="1"/>
</dbReference>
<name>A0A7G9STE8_9GAMM</name>
<evidence type="ECO:0000256" key="1">
    <source>
        <dbReference type="ARBA" id="ARBA00022679"/>
    </source>
</evidence>
<keyword evidence="8" id="KW-1185">Reference proteome</keyword>
<proteinExistence type="predicted"/>
<keyword evidence="3" id="KW-0902">Two-component regulatory system</keyword>
<feature type="transmembrane region" description="Helical" evidence="4">
    <location>
        <begin position="208"/>
        <end position="227"/>
    </location>
</feature>
<evidence type="ECO:0000259" key="6">
    <source>
        <dbReference type="PROSITE" id="PS50109"/>
    </source>
</evidence>
<evidence type="ECO:0000256" key="5">
    <source>
        <dbReference type="SAM" id="SignalP"/>
    </source>
</evidence>
<feature type="transmembrane region" description="Helical" evidence="4">
    <location>
        <begin position="239"/>
        <end position="261"/>
    </location>
</feature>
<protein>
    <recommendedName>
        <fullName evidence="6">Histidine kinase domain-containing protein</fullName>
    </recommendedName>
</protein>
<dbReference type="PROSITE" id="PS51257">
    <property type="entry name" value="PROKAR_LIPOPROTEIN"/>
    <property type="match status" value="1"/>
</dbReference>
<evidence type="ECO:0000313" key="7">
    <source>
        <dbReference type="EMBL" id="QNN71123.1"/>
    </source>
</evidence>
<feature type="transmembrane region" description="Helical" evidence="4">
    <location>
        <begin position="273"/>
        <end position="291"/>
    </location>
</feature>
<evidence type="ECO:0000313" key="8">
    <source>
        <dbReference type="Proteomes" id="UP000515804"/>
    </source>
</evidence>
<dbReference type="SMART" id="SM00387">
    <property type="entry name" value="HATPase_c"/>
    <property type="match status" value="1"/>
</dbReference>
<keyword evidence="4" id="KW-0472">Membrane</keyword>
<dbReference type="CDD" id="cd16917">
    <property type="entry name" value="HATPase_UhpB-NarQ-NarX-like"/>
    <property type="match status" value="1"/>
</dbReference>
<feature type="signal peptide" evidence="5">
    <location>
        <begin position="1"/>
        <end position="21"/>
    </location>
</feature>
<feature type="transmembrane region" description="Helical" evidence="4">
    <location>
        <begin position="327"/>
        <end position="349"/>
    </location>
</feature>
<keyword evidence="4" id="KW-0812">Transmembrane</keyword>
<dbReference type="RefSeq" id="WP_187553638.1">
    <property type="nucleotide sequence ID" value="NZ_BMZL01000003.1"/>
</dbReference>
<feature type="transmembrane region" description="Helical" evidence="4">
    <location>
        <begin position="297"/>
        <end position="318"/>
    </location>
</feature>
<feature type="transmembrane region" description="Helical" evidence="4">
    <location>
        <begin position="355"/>
        <end position="373"/>
    </location>
</feature>
<dbReference type="InterPro" id="IPR008979">
    <property type="entry name" value="Galactose-bd-like_sf"/>
</dbReference>
<organism evidence="7 8">
    <name type="scientific">Thermomonas carbonis</name>
    <dbReference type="NCBI Taxonomy" id="1463158"/>
    <lineage>
        <taxon>Bacteria</taxon>
        <taxon>Pseudomonadati</taxon>
        <taxon>Pseudomonadota</taxon>
        <taxon>Gammaproteobacteria</taxon>
        <taxon>Lysobacterales</taxon>
        <taxon>Lysobacteraceae</taxon>
        <taxon>Thermomonas</taxon>
    </lineage>
</organism>
<dbReference type="AlphaFoldDB" id="A0A7G9STE8"/>
<evidence type="ECO:0000256" key="2">
    <source>
        <dbReference type="ARBA" id="ARBA00022777"/>
    </source>
</evidence>
<dbReference type="PROSITE" id="PS50109">
    <property type="entry name" value="HIS_KIN"/>
    <property type="match status" value="1"/>
</dbReference>
<feature type="domain" description="Histidine kinase" evidence="6">
    <location>
        <begin position="522"/>
        <end position="612"/>
    </location>
</feature>
<keyword evidence="4" id="KW-1133">Transmembrane helix</keyword>
<dbReference type="Pfam" id="PF02518">
    <property type="entry name" value="HATPase_c"/>
    <property type="match status" value="1"/>
</dbReference>
<sequence>MRAVAGLLVGLLLACAGCAQRVDDKTPAPVLIERAEAVRGDWQDSAPPASGWTPVALMDVWTTRWPGHDGVVWYRVRWQQADATMPTGLMIDYICMAGAIYVNGSLVSRDHSLVEPLSRAWIAPKYLLLDAPLLRQGENELLVRVSGLSAYQPAFGTVTVGDPAQVEAMYRSDKRVRFDLQMLDTAIGAVLAAVFGLFWLLRRQDTTYGWYAAGGLFGMLYGLNWVVASPWPFRTTDGWQAFIAACYVALAACYVIFLLRFADRRWPRIERSLLALAALVFALALLLPSLMGPQRDLYVVPMIALHYLASVVFMVWALRVGGTAQKVLGLCICIPLLIALHDFGVYIGAIRGDGFVGSFASPIMLLGMGFVLAHRFATTMKRVEGFNVELRSEVHAATSQLADTLNRQHALELAHGRAGERLQLVRDLHDGFGGTLVGAITRLQQACIDTPKAEVVDLLKEMRDDLRLVIDTTAQEHAELASLIAPLRHRATRLLEAADIEAHWQIEGIDGLHLEPARTLDLLRLLQEALTNVFKHSRASRVYVRIVREGDRLHLQVADDGVGMADAVASPIAGGGAGMSSMRLRAQRLGGELRIEQRKRGTELHVDMPLAA</sequence>
<dbReference type="EMBL" id="CP060719">
    <property type="protein sequence ID" value="QNN71123.1"/>
    <property type="molecule type" value="Genomic_DNA"/>
</dbReference>
<dbReference type="InterPro" id="IPR050482">
    <property type="entry name" value="Sensor_HK_TwoCompSys"/>
</dbReference>
<dbReference type="KEGG" id="tcn:H9L16_06035"/>
<keyword evidence="2" id="KW-0418">Kinase</keyword>
<accession>A0A7G9STE8</accession>
<dbReference type="Gene3D" id="2.60.120.260">
    <property type="entry name" value="Galactose-binding domain-like"/>
    <property type="match status" value="1"/>
</dbReference>
<dbReference type="InterPro" id="IPR005467">
    <property type="entry name" value="His_kinase_dom"/>
</dbReference>
<dbReference type="InterPro" id="IPR003594">
    <property type="entry name" value="HATPase_dom"/>
</dbReference>
<evidence type="ECO:0000256" key="3">
    <source>
        <dbReference type="ARBA" id="ARBA00023012"/>
    </source>
</evidence>